<dbReference type="Proteomes" id="UP000051952">
    <property type="component" value="Unassembled WGS sequence"/>
</dbReference>
<feature type="non-terminal residue" evidence="3">
    <location>
        <position position="374"/>
    </location>
</feature>
<reference evidence="4" key="1">
    <citation type="submission" date="2015-09" db="EMBL/GenBank/DDBJ databases">
        <authorList>
            <consortium name="Pathogen Informatics"/>
        </authorList>
    </citation>
    <scope>NUCLEOTIDE SEQUENCE [LARGE SCALE GENOMIC DNA]</scope>
    <source>
        <strain evidence="4">Lake Konstanz</strain>
    </source>
</reference>
<dbReference type="EMBL" id="CYKH01001972">
    <property type="protein sequence ID" value="CUG91796.1"/>
    <property type="molecule type" value="Genomic_DNA"/>
</dbReference>
<keyword evidence="1" id="KW-0472">Membrane</keyword>
<organism evidence="3 4">
    <name type="scientific">Bodo saltans</name>
    <name type="common">Flagellated protozoan</name>
    <dbReference type="NCBI Taxonomy" id="75058"/>
    <lineage>
        <taxon>Eukaryota</taxon>
        <taxon>Discoba</taxon>
        <taxon>Euglenozoa</taxon>
        <taxon>Kinetoplastea</taxon>
        <taxon>Metakinetoplastina</taxon>
        <taxon>Eubodonida</taxon>
        <taxon>Bodonidae</taxon>
        <taxon>Bodo</taxon>
    </lineage>
</organism>
<feature type="signal peptide" evidence="2">
    <location>
        <begin position="1"/>
        <end position="17"/>
    </location>
</feature>
<gene>
    <name evidence="3" type="ORF">BSAL_34175</name>
</gene>
<keyword evidence="2" id="KW-0732">Signal</keyword>
<evidence type="ECO:0000256" key="2">
    <source>
        <dbReference type="SAM" id="SignalP"/>
    </source>
</evidence>
<feature type="transmembrane region" description="Helical" evidence="1">
    <location>
        <begin position="228"/>
        <end position="249"/>
    </location>
</feature>
<feature type="transmembrane region" description="Helical" evidence="1">
    <location>
        <begin position="168"/>
        <end position="188"/>
    </location>
</feature>
<feature type="transmembrane region" description="Helical" evidence="1">
    <location>
        <begin position="200"/>
        <end position="222"/>
    </location>
</feature>
<name>A0A0S4JJW7_BODSA</name>
<keyword evidence="1" id="KW-0812">Transmembrane</keyword>
<feature type="chain" id="PRO_5006622556" evidence="2">
    <location>
        <begin position="18"/>
        <end position="374"/>
    </location>
</feature>
<proteinExistence type="predicted"/>
<evidence type="ECO:0000313" key="4">
    <source>
        <dbReference type="Proteomes" id="UP000051952"/>
    </source>
</evidence>
<feature type="transmembrane region" description="Helical" evidence="1">
    <location>
        <begin position="68"/>
        <end position="89"/>
    </location>
</feature>
<accession>A0A0S4JJW7</accession>
<dbReference type="VEuPathDB" id="TriTrypDB:BSAL_34175"/>
<protein>
    <submittedName>
        <fullName evidence="3">GPI-anchored surface protein, putative</fullName>
    </submittedName>
</protein>
<sequence>MWAAVCALMALAIVVYAHLGHTSLRLATEALGVPSPLLPLIVHWVPSTVSSTFYLLHSPGCGTDGVVAAVGVMMIASPLIVISLAAFSVPRCLTLVKQEQKRTPHSYAARLMSTLFHRRVRWRGVRVNAHTLQIATSVKTPTSPAAPPSGTAGAWLRAATVLLLDYAVVWYAFVDVAVLTASCVLGALGMLKSASLCRGGAIAILVMYIVQLVLCAAVWPFTTLFSHAYALFTLAMSSIAVICQVWYLYGSVADNADLDALRRLLTAAAVCDLLVSGVSMLKTLMDVVDGVKACRRHITALSTSSVLASAAAVDGPLRELHLADDAVLHNRSLSLSTSTIIDEGFAELAMPTSTVEGGSAGGIVTAREIAVYEI</sequence>
<dbReference type="AlphaFoldDB" id="A0A0S4JJW7"/>
<evidence type="ECO:0000256" key="1">
    <source>
        <dbReference type="SAM" id="Phobius"/>
    </source>
</evidence>
<evidence type="ECO:0000313" key="3">
    <source>
        <dbReference type="EMBL" id="CUG91796.1"/>
    </source>
</evidence>
<feature type="transmembrane region" description="Helical" evidence="1">
    <location>
        <begin position="37"/>
        <end position="56"/>
    </location>
</feature>
<keyword evidence="1" id="KW-1133">Transmembrane helix</keyword>
<keyword evidence="4" id="KW-1185">Reference proteome</keyword>